<dbReference type="KEGG" id="rpod:E0E05_14510"/>
<dbReference type="AlphaFoldDB" id="A0A4P6V550"/>
<evidence type="ECO:0000256" key="2">
    <source>
        <dbReference type="ARBA" id="ARBA00023125"/>
    </source>
</evidence>
<evidence type="ECO:0000256" key="1">
    <source>
        <dbReference type="ARBA" id="ARBA00023015"/>
    </source>
</evidence>
<dbReference type="InterPro" id="IPR009057">
    <property type="entry name" value="Homeodomain-like_sf"/>
</dbReference>
<dbReference type="Proteomes" id="UP000293719">
    <property type="component" value="Chromosome"/>
</dbReference>
<dbReference type="Gene3D" id="1.10.357.10">
    <property type="entry name" value="Tetracycline Repressor, domain 2"/>
    <property type="match status" value="1"/>
</dbReference>
<feature type="DNA-binding region" description="H-T-H motif" evidence="4">
    <location>
        <begin position="27"/>
        <end position="46"/>
    </location>
</feature>
<proteinExistence type="predicted"/>
<dbReference type="InterPro" id="IPR050109">
    <property type="entry name" value="HTH-type_TetR-like_transc_reg"/>
</dbReference>
<dbReference type="Gene3D" id="1.10.10.60">
    <property type="entry name" value="Homeodomain-like"/>
    <property type="match status" value="1"/>
</dbReference>
<dbReference type="SUPFAM" id="SSF46689">
    <property type="entry name" value="Homeodomain-like"/>
    <property type="match status" value="1"/>
</dbReference>
<keyword evidence="1" id="KW-0805">Transcription regulation</keyword>
<dbReference type="GeneID" id="90768517"/>
<name>A0A4P6V550_9HYPH</name>
<evidence type="ECO:0000313" key="6">
    <source>
        <dbReference type="EMBL" id="QBK31710.1"/>
    </source>
</evidence>
<dbReference type="EMBL" id="CP036532">
    <property type="protein sequence ID" value="QBK31710.1"/>
    <property type="molecule type" value="Genomic_DNA"/>
</dbReference>
<reference evidence="6 7" key="1">
    <citation type="journal article" date="2017" name="Int. J. Syst. Evol. Microbiol.">
        <title>Roseitalea porphyridii gen. nov., sp. nov., isolated from a red alga, and reclassification of Hoeflea suaedae Chung et al. 2013 as Pseudohoeflea suaedae gen. nov., comb. nov.</title>
        <authorList>
            <person name="Hyeon J.W."/>
            <person name="Jeong S.E."/>
            <person name="Baek K."/>
            <person name="Jeon C.O."/>
        </authorList>
    </citation>
    <scope>NUCLEOTIDE SEQUENCE [LARGE SCALE GENOMIC DNA]</scope>
    <source>
        <strain evidence="6 7">MA7-20</strain>
    </source>
</reference>
<keyword evidence="7" id="KW-1185">Reference proteome</keyword>
<protein>
    <submittedName>
        <fullName evidence="6">TetR/AcrR family transcriptional regulator</fullName>
    </submittedName>
</protein>
<dbReference type="Pfam" id="PF00440">
    <property type="entry name" value="TetR_N"/>
    <property type="match status" value="1"/>
</dbReference>
<keyword evidence="2 4" id="KW-0238">DNA-binding</keyword>
<dbReference type="InterPro" id="IPR001647">
    <property type="entry name" value="HTH_TetR"/>
</dbReference>
<evidence type="ECO:0000256" key="3">
    <source>
        <dbReference type="ARBA" id="ARBA00023163"/>
    </source>
</evidence>
<sequence length="194" mass="21205">MSTSRTSDEIVRIAREVLASEGLAGISFDAIARRLGRSKQAVLYWYPTKHDLLAAMFLPCLEAEAETATRSVAGASGRPEAIGAYVRAIARFHLDDLDRFRLMYLLPQTIRQAAQEPHHRPLLDKVYPLTDRVYGSLARHLGGEPSVARRQAVAIHSAVLGLVLMFGLADNLSDPLKHNPAELIDALVASLQAG</sequence>
<evidence type="ECO:0000313" key="7">
    <source>
        <dbReference type="Proteomes" id="UP000293719"/>
    </source>
</evidence>
<keyword evidence="3" id="KW-0804">Transcription</keyword>
<gene>
    <name evidence="6" type="ORF">E0E05_14510</name>
</gene>
<dbReference type="PANTHER" id="PTHR30055">
    <property type="entry name" value="HTH-TYPE TRANSCRIPTIONAL REGULATOR RUTR"/>
    <property type="match status" value="1"/>
</dbReference>
<evidence type="ECO:0000259" key="5">
    <source>
        <dbReference type="PROSITE" id="PS50977"/>
    </source>
</evidence>
<dbReference type="PROSITE" id="PS50977">
    <property type="entry name" value="HTH_TETR_2"/>
    <property type="match status" value="1"/>
</dbReference>
<accession>A0A4P6V550</accession>
<dbReference type="OrthoDB" id="8478851at2"/>
<evidence type="ECO:0000256" key="4">
    <source>
        <dbReference type="PROSITE-ProRule" id="PRU00335"/>
    </source>
</evidence>
<feature type="domain" description="HTH tetR-type" evidence="5">
    <location>
        <begin position="4"/>
        <end position="64"/>
    </location>
</feature>
<dbReference type="RefSeq" id="WP_131617364.1">
    <property type="nucleotide sequence ID" value="NZ_CP036532.1"/>
</dbReference>
<dbReference type="GO" id="GO:0000976">
    <property type="term" value="F:transcription cis-regulatory region binding"/>
    <property type="evidence" value="ECO:0007669"/>
    <property type="project" value="TreeGrafter"/>
</dbReference>
<dbReference type="GO" id="GO:0003700">
    <property type="term" value="F:DNA-binding transcription factor activity"/>
    <property type="evidence" value="ECO:0007669"/>
    <property type="project" value="TreeGrafter"/>
</dbReference>
<organism evidence="6 7">
    <name type="scientific">Roseitalea porphyridii</name>
    <dbReference type="NCBI Taxonomy" id="1852022"/>
    <lineage>
        <taxon>Bacteria</taxon>
        <taxon>Pseudomonadati</taxon>
        <taxon>Pseudomonadota</taxon>
        <taxon>Alphaproteobacteria</taxon>
        <taxon>Hyphomicrobiales</taxon>
        <taxon>Ahrensiaceae</taxon>
        <taxon>Roseitalea</taxon>
    </lineage>
</organism>
<dbReference type="PANTHER" id="PTHR30055:SF234">
    <property type="entry name" value="HTH-TYPE TRANSCRIPTIONAL REGULATOR BETI"/>
    <property type="match status" value="1"/>
</dbReference>